<dbReference type="Gene3D" id="1.10.287.210">
    <property type="match status" value="1"/>
</dbReference>
<dbReference type="PANTHER" id="PTHR10424:SF75">
    <property type="entry name" value="ENDOGENOUS RETROVIRUS GROUP S71 MEMBER 1 ENV POLYPROTEIN"/>
    <property type="match status" value="1"/>
</dbReference>
<proteinExistence type="predicted"/>
<sequence>MACPKECTSDKDQRHSTCYEELSECVGPNHRTFFTATLLCTQRTVHSGDWANAPRVLGNNKYTQASCEGMVGKSVCWSKNAPIHVSDGFGPQDQIRQQYVDQRLEEIWNRMFPKSNYPPLALPKSRGTDLDTQTADILAATHRALNSTNPDMAKDCWLCMTMDTPMPLAIPSNSTPQALTDPANSSCSPSYPFAVQPLTYPAPSCLQGIHQDNATSIDVGFVTFASCRMLFNYSAPLCPTRGQVFVCGANMAYTFLPTNWTGLCVLASLLPDMEIIVGDQPMPMPTFDSIAGHHKRAVGLIPILVVLGVSRALATGSAGLGVAMHSYAKLSKQLIDDVQALSSTIQDIQDHVDSLAEVVLQNRRGLDLLTAEQGGICLALQERCCFYSNKSVIVRDKLRELQDQLLKQRQQLADDPFSLWGGMFPYLVPLLGPLFSLVLLLMVITPRLDLRDESLPSLLIENSHTKKTI</sequence>
<dbReference type="OrthoDB" id="9838482at2759"/>
<keyword evidence="6" id="KW-1015">Disulfide bond</keyword>
<dbReference type="PANTHER" id="PTHR10424">
    <property type="entry name" value="VIRAL ENVELOPE PROTEIN"/>
    <property type="match status" value="1"/>
</dbReference>
<evidence type="ECO:0000313" key="9">
    <source>
        <dbReference type="RefSeq" id="XP_023579322.1"/>
    </source>
</evidence>
<accession>A0A6P6F3T7</accession>
<name>A0A6P6F3T7_OCTDE</name>
<keyword evidence="2 7" id="KW-0812">Transmembrane</keyword>
<evidence type="ECO:0000256" key="4">
    <source>
        <dbReference type="ARBA" id="ARBA00022989"/>
    </source>
</evidence>
<dbReference type="InterPro" id="IPR018154">
    <property type="entry name" value="TLV/ENV_coat_polyprotein"/>
</dbReference>
<dbReference type="AlphaFoldDB" id="A0A6P6F3T7"/>
<dbReference type="GO" id="GO:0016020">
    <property type="term" value="C:membrane"/>
    <property type="evidence" value="ECO:0007669"/>
    <property type="project" value="UniProtKB-SubCell"/>
</dbReference>
<reference evidence="9" key="1">
    <citation type="submission" date="2025-08" db="UniProtKB">
        <authorList>
            <consortium name="RefSeq"/>
        </authorList>
    </citation>
    <scope>IDENTIFICATION</scope>
</reference>
<dbReference type="Pfam" id="PF00429">
    <property type="entry name" value="TLV_coat"/>
    <property type="match status" value="1"/>
</dbReference>
<organism evidence="8 9">
    <name type="scientific">Octodon degus</name>
    <name type="common">Degu</name>
    <name type="synonym">Sciurus degus</name>
    <dbReference type="NCBI Taxonomy" id="10160"/>
    <lineage>
        <taxon>Eukaryota</taxon>
        <taxon>Metazoa</taxon>
        <taxon>Chordata</taxon>
        <taxon>Craniata</taxon>
        <taxon>Vertebrata</taxon>
        <taxon>Euteleostomi</taxon>
        <taxon>Mammalia</taxon>
        <taxon>Eutheria</taxon>
        <taxon>Euarchontoglires</taxon>
        <taxon>Glires</taxon>
        <taxon>Rodentia</taxon>
        <taxon>Hystricomorpha</taxon>
        <taxon>Octodontidae</taxon>
        <taxon>Octodon</taxon>
    </lineage>
</organism>
<gene>
    <name evidence="9" type="primary">LOC101561700</name>
</gene>
<protein>
    <submittedName>
        <fullName evidence="9">Syncytin-1-like</fullName>
    </submittedName>
</protein>
<evidence type="ECO:0000256" key="7">
    <source>
        <dbReference type="SAM" id="Phobius"/>
    </source>
</evidence>
<comment type="subcellular location">
    <subcellularLocation>
        <location evidence="1">Membrane</location>
        <topology evidence="1">Single-pass membrane protein</topology>
    </subcellularLocation>
</comment>
<evidence type="ECO:0000256" key="2">
    <source>
        <dbReference type="ARBA" id="ARBA00022692"/>
    </source>
</evidence>
<evidence type="ECO:0000313" key="8">
    <source>
        <dbReference type="Proteomes" id="UP000515203"/>
    </source>
</evidence>
<keyword evidence="8" id="KW-1185">Reference proteome</keyword>
<evidence type="ECO:0000256" key="1">
    <source>
        <dbReference type="ARBA" id="ARBA00004167"/>
    </source>
</evidence>
<keyword evidence="4 7" id="KW-1133">Transmembrane helix</keyword>
<evidence type="ECO:0000256" key="6">
    <source>
        <dbReference type="ARBA" id="ARBA00023157"/>
    </source>
</evidence>
<feature type="transmembrane region" description="Helical" evidence="7">
    <location>
        <begin position="417"/>
        <end position="444"/>
    </location>
</feature>
<evidence type="ECO:0000256" key="5">
    <source>
        <dbReference type="ARBA" id="ARBA00023136"/>
    </source>
</evidence>
<dbReference type="Proteomes" id="UP000515203">
    <property type="component" value="Unplaced"/>
</dbReference>
<dbReference type="CDD" id="cd09851">
    <property type="entry name" value="HTLV-1-like_HR1-HR2"/>
    <property type="match status" value="1"/>
</dbReference>
<keyword evidence="3" id="KW-0732">Signal</keyword>
<evidence type="ECO:0000256" key="3">
    <source>
        <dbReference type="ARBA" id="ARBA00022729"/>
    </source>
</evidence>
<dbReference type="InParanoid" id="A0A6P6F3T7"/>
<keyword evidence="5 7" id="KW-0472">Membrane</keyword>
<dbReference type="RefSeq" id="XP_023579322.1">
    <property type="nucleotide sequence ID" value="XM_023723554.1"/>
</dbReference>
<dbReference type="SUPFAM" id="SSF58069">
    <property type="entry name" value="Virus ectodomain"/>
    <property type="match status" value="1"/>
</dbReference>
<dbReference type="GeneID" id="101561700"/>